<dbReference type="Proteomes" id="UP000019462">
    <property type="component" value="Unassembled WGS sequence"/>
</dbReference>
<organism evidence="5 6">
    <name type="scientific">Moesziomyces aphidis</name>
    <name type="common">Pseudozyma aphidis</name>
    <dbReference type="NCBI Taxonomy" id="84754"/>
    <lineage>
        <taxon>Eukaryota</taxon>
        <taxon>Fungi</taxon>
        <taxon>Dikarya</taxon>
        <taxon>Basidiomycota</taxon>
        <taxon>Ustilaginomycotina</taxon>
        <taxon>Ustilaginomycetes</taxon>
        <taxon>Ustilaginales</taxon>
        <taxon>Ustilaginaceae</taxon>
        <taxon>Moesziomyces</taxon>
    </lineage>
</organism>
<dbReference type="OrthoDB" id="10257739at2759"/>
<dbReference type="EMBL" id="AWNI01000003">
    <property type="protein sequence ID" value="ETS65091.1"/>
    <property type="molecule type" value="Genomic_DNA"/>
</dbReference>
<dbReference type="GO" id="GO:0070124">
    <property type="term" value="P:mitochondrial translational initiation"/>
    <property type="evidence" value="ECO:0007669"/>
    <property type="project" value="TreeGrafter"/>
</dbReference>
<proteinExistence type="inferred from homology"/>
<evidence type="ECO:0000313" key="5">
    <source>
        <dbReference type="EMBL" id="ETS65091.1"/>
    </source>
</evidence>
<dbReference type="GO" id="GO:0043022">
    <property type="term" value="F:ribosome binding"/>
    <property type="evidence" value="ECO:0007669"/>
    <property type="project" value="TreeGrafter"/>
</dbReference>
<feature type="region of interest" description="Disordered" evidence="4">
    <location>
        <begin position="47"/>
        <end position="74"/>
    </location>
</feature>
<gene>
    <name evidence="5" type="ORF">PaG_00547</name>
</gene>
<evidence type="ECO:0000256" key="3">
    <source>
        <dbReference type="ARBA" id="ARBA00022917"/>
    </source>
</evidence>
<protein>
    <recommendedName>
        <fullName evidence="7">Translation initiation factor 3 N-terminal domain-containing protein</fullName>
    </recommendedName>
</protein>
<comment type="caution">
    <text evidence="5">The sequence shown here is derived from an EMBL/GenBank/DDBJ whole genome shotgun (WGS) entry which is preliminary data.</text>
</comment>
<keyword evidence="6" id="KW-1185">Reference proteome</keyword>
<sequence length="281" mass="30796">MSTLAPRAVRTTRRLASLASLRKAGPSVLPIALARASIAPLSTRNLSCTPHRRAAPVKPSKPEPSVPEGPLRDEKISDASEYVRLVDPKSGSLAGPFHTRTILAKLDRTKFFLQQVAPPQPDRATIQYNPQAAGAVDVSALVQFPICKLIDKKDEFDKQRAIKRRTSSSAAAAGNVSKEVQLTWSVTPNDLTHKLSKARKEMLRGARINVVVTTKAGGKKYIKGLDPKLDQQREELLQSIETFLCTSEDDPQAAPIARRLQEVDWQRGGSAAVMSFEAFRK</sequence>
<dbReference type="PANTHER" id="PTHR10938">
    <property type="entry name" value="TRANSLATION INITIATION FACTOR IF-3"/>
    <property type="match status" value="1"/>
</dbReference>
<dbReference type="SUPFAM" id="SSF55200">
    <property type="entry name" value="Translation initiation factor IF3, C-terminal domain"/>
    <property type="match status" value="1"/>
</dbReference>
<dbReference type="InterPro" id="IPR001288">
    <property type="entry name" value="Translation_initiation_fac_3"/>
</dbReference>
<keyword evidence="2" id="KW-0396">Initiation factor</keyword>
<comment type="similarity">
    <text evidence="1">Belongs to the IF-3 family.</text>
</comment>
<dbReference type="GO" id="GO:0032790">
    <property type="term" value="P:ribosome disassembly"/>
    <property type="evidence" value="ECO:0007669"/>
    <property type="project" value="TreeGrafter"/>
</dbReference>
<evidence type="ECO:0000313" key="6">
    <source>
        <dbReference type="Proteomes" id="UP000019462"/>
    </source>
</evidence>
<evidence type="ECO:0008006" key="7">
    <source>
        <dbReference type="Google" id="ProtNLM"/>
    </source>
</evidence>
<name>W3VWD7_MOEAP</name>
<evidence type="ECO:0000256" key="2">
    <source>
        <dbReference type="ARBA" id="ARBA00022540"/>
    </source>
</evidence>
<dbReference type="Gene3D" id="3.30.110.10">
    <property type="entry name" value="Translation initiation factor 3 (IF-3), C-terminal domain"/>
    <property type="match status" value="1"/>
</dbReference>
<evidence type="ECO:0000256" key="1">
    <source>
        <dbReference type="ARBA" id="ARBA00005439"/>
    </source>
</evidence>
<reference evidence="5 6" key="1">
    <citation type="journal article" date="2014" name="Genome Announc.">
        <title>Genome sequence of the basidiomycetous fungus Pseudozyma aphidis DSM70725, an efficient producer of biosurfactant mannosylerythritol lipids.</title>
        <authorList>
            <person name="Lorenz S."/>
            <person name="Guenther M."/>
            <person name="Grumaz C."/>
            <person name="Rupp S."/>
            <person name="Zibek S."/>
            <person name="Sohn K."/>
        </authorList>
    </citation>
    <scope>NUCLEOTIDE SEQUENCE [LARGE SCALE GENOMIC DNA]</scope>
    <source>
        <strain evidence="6">ATCC 32657 / CBS 517.83 / DSM 70725 / JCM 10318 / NBRC 10182 / NRRL Y-7954 / St-0401</strain>
    </source>
</reference>
<dbReference type="GO" id="GO:0003743">
    <property type="term" value="F:translation initiation factor activity"/>
    <property type="evidence" value="ECO:0007669"/>
    <property type="project" value="UniProtKB-KW"/>
</dbReference>
<dbReference type="GO" id="GO:0005739">
    <property type="term" value="C:mitochondrion"/>
    <property type="evidence" value="ECO:0007669"/>
    <property type="project" value="TreeGrafter"/>
</dbReference>
<accession>W3VWD7</accession>
<dbReference type="PANTHER" id="PTHR10938:SF0">
    <property type="entry name" value="TRANSLATION INITIATION FACTOR IF-3, MITOCHONDRIAL"/>
    <property type="match status" value="1"/>
</dbReference>
<dbReference type="InterPro" id="IPR036788">
    <property type="entry name" value="T_IF-3_C_sf"/>
</dbReference>
<evidence type="ECO:0000256" key="4">
    <source>
        <dbReference type="SAM" id="MobiDB-lite"/>
    </source>
</evidence>
<dbReference type="HOGENOM" id="CLU_080519_0_0_1"/>
<keyword evidence="3" id="KW-0648">Protein biosynthesis</keyword>
<dbReference type="AlphaFoldDB" id="W3VWD7"/>